<sequence>MTNFRQKPLGIWQEAKVSQKQKRINDILLQMKKYRYKPGRVTELARVVADRLNESTAVGESAAAEKICSSSLLRTRGPYRRYLDAFMFEYGGATVKGGCSYGDAVEKRYIASLELQLENSKLLQGRLQEEVSRLKSRQTPNNEYSRDQLASEAAVKVAQMGKACTVIFDLLLSTGYVKYDESTGDLLAVGRSRKVVVCARDIAAYLNWRFKLSGKSIE</sequence>
<dbReference type="EMBL" id="NTME01000005">
    <property type="protein sequence ID" value="PBJ96348.1"/>
    <property type="molecule type" value="Genomic_DNA"/>
</dbReference>
<evidence type="ECO:0000313" key="2">
    <source>
        <dbReference type="Proteomes" id="UP000218102"/>
    </source>
</evidence>
<evidence type="ECO:0000313" key="1">
    <source>
        <dbReference type="EMBL" id="PBJ96348.1"/>
    </source>
</evidence>
<reference evidence="1 2" key="1">
    <citation type="submission" date="2017-09" db="EMBL/GenBank/DDBJ databases">
        <authorList>
            <person name="Ehlers B."/>
            <person name="Leendertz F.H."/>
        </authorList>
    </citation>
    <scope>NUCLEOTIDE SEQUENCE [LARGE SCALE GENOMIC DNA]</scope>
    <source>
        <strain evidence="1 2">DJ-1</strain>
    </source>
</reference>
<accession>A0A2A3M8E0</accession>
<proteinExistence type="predicted"/>
<comment type="caution">
    <text evidence="1">The sequence shown here is derived from an EMBL/GenBank/DDBJ whole genome shotgun (WGS) entry which is preliminary data.</text>
</comment>
<name>A0A2A3M8E0_PSEDL</name>
<dbReference type="Proteomes" id="UP000218102">
    <property type="component" value="Unassembled WGS sequence"/>
</dbReference>
<dbReference type="AlphaFoldDB" id="A0A2A3M8E0"/>
<gene>
    <name evidence="1" type="ORF">CMV24_06385</name>
</gene>
<dbReference type="RefSeq" id="WP_009681396.1">
    <property type="nucleotide sequence ID" value="NZ_NTME01000005.1"/>
</dbReference>
<protein>
    <submittedName>
        <fullName evidence="1">Uncharacterized protein</fullName>
    </submittedName>
</protein>
<organism evidence="1 2">
    <name type="scientific">Pseudomonas plecoglossicida</name>
    <dbReference type="NCBI Taxonomy" id="70775"/>
    <lineage>
        <taxon>Bacteria</taxon>
        <taxon>Pseudomonadati</taxon>
        <taxon>Pseudomonadota</taxon>
        <taxon>Gammaproteobacteria</taxon>
        <taxon>Pseudomonadales</taxon>
        <taxon>Pseudomonadaceae</taxon>
        <taxon>Pseudomonas</taxon>
    </lineage>
</organism>